<feature type="domain" description="Peptidase M16 C-terminal" evidence="8">
    <location>
        <begin position="204"/>
        <end position="383"/>
    </location>
</feature>
<comment type="similarity">
    <text evidence="1">Belongs to the peptidase M16 family.</text>
</comment>
<evidence type="ECO:0000256" key="5">
    <source>
        <dbReference type="ARBA" id="ARBA00023049"/>
    </source>
</evidence>
<dbReference type="GO" id="GO:0006508">
    <property type="term" value="P:proteolysis"/>
    <property type="evidence" value="ECO:0007669"/>
    <property type="project" value="UniProtKB-KW"/>
</dbReference>
<dbReference type="Pfam" id="PF00675">
    <property type="entry name" value="Peptidase_M16"/>
    <property type="match status" value="1"/>
</dbReference>
<dbReference type="InterPro" id="IPR050626">
    <property type="entry name" value="Peptidase_M16"/>
</dbReference>
<dbReference type="GO" id="GO:0008237">
    <property type="term" value="F:metallopeptidase activity"/>
    <property type="evidence" value="ECO:0007669"/>
    <property type="project" value="UniProtKB-KW"/>
</dbReference>
<evidence type="ECO:0000256" key="6">
    <source>
        <dbReference type="SAM" id="SignalP"/>
    </source>
</evidence>
<keyword evidence="6" id="KW-0732">Signal</keyword>
<evidence type="ECO:0000256" key="4">
    <source>
        <dbReference type="ARBA" id="ARBA00022833"/>
    </source>
</evidence>
<sequence length="464" mass="50343">MTKRLRTASLLVSLGVLAATAIPLPSAAAELAVPPIAYHQRTLPNGLQVLSVEDHASPNVAVQMWYHVGSKDDPQGRSGFAHLFEHLMFKSTKHMHAEQFDRLTEDVGGANNASTGDDVTNYFEIVPSNYLQTLLWAEAERLSNLNVDEKNFKSERAVVEEEYRQSVLANPYGKLFNAIDPKSYTVHPYQRPTIGSIEDLEAASLQNVIDFHGTFYRPDNATLIVAGDFDPKQLDAWVDQYFGGIAKPATPIPQVTAKEPARSKDQHYTVTSETAPLPGVAITWLIPPASDSADSIALKVAAALLSQGESSRLYQSLVYRHQVAQEAGADADSRVGPGLFTAYAILASGHQPAEAAKLLHEEIIWLATQPIPDAELDKVKTQLLTSALKQRQTAEGLAFALGQASLIDGNVERVNTDLDALQKVSEKDVHRVLQKYVTGAHSVTIDYLPQAAAAKPAAAQGAVK</sequence>
<dbReference type="InterPro" id="IPR011765">
    <property type="entry name" value="Pept_M16_N"/>
</dbReference>
<proteinExistence type="inferred from homology"/>
<keyword evidence="3" id="KW-0378">Hydrolase</keyword>
<keyword evidence="5" id="KW-0482">Metalloprotease</keyword>
<evidence type="ECO:0000256" key="2">
    <source>
        <dbReference type="ARBA" id="ARBA00022670"/>
    </source>
</evidence>
<evidence type="ECO:0000256" key="3">
    <source>
        <dbReference type="ARBA" id="ARBA00022801"/>
    </source>
</evidence>
<reference evidence="9" key="1">
    <citation type="submission" date="2024-06" db="EMBL/GenBank/DDBJ databases">
        <authorList>
            <person name="Sun Y."/>
        </authorList>
    </citation>
    <scope>NUCLEOTIDE SEQUENCE</scope>
    <source>
        <strain evidence="9">IGA1.0</strain>
    </source>
</reference>
<dbReference type="InterPro" id="IPR011249">
    <property type="entry name" value="Metalloenz_LuxS/M16"/>
</dbReference>
<feature type="signal peptide" evidence="6">
    <location>
        <begin position="1"/>
        <end position="28"/>
    </location>
</feature>
<dbReference type="RefSeq" id="WP_350016398.1">
    <property type="nucleotide sequence ID" value="NZ_CP157948.1"/>
</dbReference>
<feature type="chain" id="PRO_5043425696" evidence="6">
    <location>
        <begin position="29"/>
        <end position="464"/>
    </location>
</feature>
<dbReference type="AlphaFoldDB" id="A0AAU7QNN6"/>
<dbReference type="GO" id="GO:0046872">
    <property type="term" value="F:metal ion binding"/>
    <property type="evidence" value="ECO:0007669"/>
    <property type="project" value="InterPro"/>
</dbReference>
<name>A0AAU7QNN6_9GAMM</name>
<dbReference type="InterPro" id="IPR007863">
    <property type="entry name" value="Peptidase_M16_C"/>
</dbReference>
<dbReference type="PANTHER" id="PTHR43690:SF17">
    <property type="entry name" value="PROTEIN YHJJ"/>
    <property type="match status" value="1"/>
</dbReference>
<keyword evidence="4" id="KW-0862">Zinc</keyword>
<organism evidence="9">
    <name type="scientific">Rhodanobacter sp. IGA1.0</name>
    <dbReference type="NCBI Taxonomy" id="3158582"/>
    <lineage>
        <taxon>Bacteria</taxon>
        <taxon>Pseudomonadati</taxon>
        <taxon>Pseudomonadota</taxon>
        <taxon>Gammaproteobacteria</taxon>
        <taxon>Lysobacterales</taxon>
        <taxon>Rhodanobacteraceae</taxon>
        <taxon>Rhodanobacter</taxon>
    </lineage>
</organism>
<evidence type="ECO:0000256" key="1">
    <source>
        <dbReference type="ARBA" id="ARBA00007261"/>
    </source>
</evidence>
<evidence type="ECO:0000259" key="8">
    <source>
        <dbReference type="Pfam" id="PF05193"/>
    </source>
</evidence>
<dbReference type="PANTHER" id="PTHR43690">
    <property type="entry name" value="NARDILYSIN"/>
    <property type="match status" value="1"/>
</dbReference>
<evidence type="ECO:0000313" key="9">
    <source>
        <dbReference type="EMBL" id="XBS90213.1"/>
    </source>
</evidence>
<protein>
    <submittedName>
        <fullName evidence="9">Pitrilysin family protein</fullName>
    </submittedName>
</protein>
<dbReference type="SUPFAM" id="SSF63411">
    <property type="entry name" value="LuxS/MPP-like metallohydrolase"/>
    <property type="match status" value="2"/>
</dbReference>
<accession>A0AAU7QNN6</accession>
<dbReference type="EMBL" id="CP157948">
    <property type="protein sequence ID" value="XBS90213.1"/>
    <property type="molecule type" value="Genomic_DNA"/>
</dbReference>
<dbReference type="Pfam" id="PF05193">
    <property type="entry name" value="Peptidase_M16_C"/>
    <property type="match status" value="1"/>
</dbReference>
<gene>
    <name evidence="9" type="ORF">ABNK63_00795</name>
</gene>
<dbReference type="Gene3D" id="3.30.830.10">
    <property type="entry name" value="Metalloenzyme, LuxS/M16 peptidase-like"/>
    <property type="match status" value="2"/>
</dbReference>
<keyword evidence="2" id="KW-0645">Protease</keyword>
<feature type="domain" description="Peptidase M16 N-terminal" evidence="7">
    <location>
        <begin position="49"/>
        <end position="194"/>
    </location>
</feature>
<evidence type="ECO:0000259" key="7">
    <source>
        <dbReference type="Pfam" id="PF00675"/>
    </source>
</evidence>